<sequence length="32" mass="3420">MTGLTLIHALAGALALGLFVYLGYALLRPENF</sequence>
<accession>A0ABZ0J5U4</accession>
<dbReference type="EMBL" id="CP136921">
    <property type="protein sequence ID" value="WOO33642.1"/>
    <property type="molecule type" value="Genomic_DNA"/>
</dbReference>
<organism evidence="2 3">
    <name type="scientific">Diaphorobacter limosus</name>
    <dbReference type="NCBI Taxonomy" id="3036128"/>
    <lineage>
        <taxon>Bacteria</taxon>
        <taxon>Pseudomonadati</taxon>
        <taxon>Pseudomonadota</taxon>
        <taxon>Betaproteobacteria</taxon>
        <taxon>Burkholderiales</taxon>
        <taxon>Comamonadaceae</taxon>
        <taxon>Diaphorobacter</taxon>
    </lineage>
</organism>
<dbReference type="RefSeq" id="WP_317703007.1">
    <property type="nucleotide sequence ID" value="NZ_CP136921.1"/>
</dbReference>
<dbReference type="Proteomes" id="UP001303211">
    <property type="component" value="Chromosome"/>
</dbReference>
<reference evidence="2 3" key="1">
    <citation type="submission" date="2023-03" db="EMBL/GenBank/DDBJ databases">
        <title>Diaphorobacter basophil sp. nov., isolated from a sewage-treatment plant.</title>
        <authorList>
            <person name="Yang K."/>
        </authorList>
    </citation>
    <scope>NUCLEOTIDE SEQUENCE [LARGE SCALE GENOMIC DNA]</scope>
    <source>
        <strain evidence="2 3">Y-1</strain>
    </source>
</reference>
<keyword evidence="3" id="KW-1185">Reference proteome</keyword>
<keyword evidence="1" id="KW-0472">Membrane</keyword>
<dbReference type="NCBIfam" id="TIGR02115">
    <property type="entry name" value="potass_kdpF"/>
    <property type="match status" value="1"/>
</dbReference>
<protein>
    <submittedName>
        <fullName evidence="2">K(+)-transporting ATPase subunit F</fullName>
    </submittedName>
</protein>
<keyword evidence="1" id="KW-0812">Transmembrane</keyword>
<dbReference type="Pfam" id="PF09604">
    <property type="entry name" value="Potass_KdpF"/>
    <property type="match status" value="1"/>
</dbReference>
<evidence type="ECO:0000313" key="3">
    <source>
        <dbReference type="Proteomes" id="UP001303211"/>
    </source>
</evidence>
<evidence type="ECO:0000313" key="2">
    <source>
        <dbReference type="EMBL" id="WOO33642.1"/>
    </source>
</evidence>
<dbReference type="InterPro" id="IPR011726">
    <property type="entry name" value="KdpF"/>
</dbReference>
<proteinExistence type="predicted"/>
<feature type="transmembrane region" description="Helical" evidence="1">
    <location>
        <begin position="6"/>
        <end position="27"/>
    </location>
</feature>
<keyword evidence="1" id="KW-1133">Transmembrane helix</keyword>
<name>A0ABZ0J5U4_9BURK</name>
<gene>
    <name evidence="2" type="primary">kdpF</name>
    <name evidence="2" type="ORF">P4826_06105</name>
</gene>
<evidence type="ECO:0000256" key="1">
    <source>
        <dbReference type="SAM" id="Phobius"/>
    </source>
</evidence>